<evidence type="ECO:0000313" key="5">
    <source>
        <dbReference type="Proteomes" id="UP001598201"/>
    </source>
</evidence>
<dbReference type="CDD" id="cd03037">
    <property type="entry name" value="GST_N_GRX2"/>
    <property type="match status" value="1"/>
</dbReference>
<dbReference type="HOGENOM" id="CLU_072939_0_1_6"/>
<dbReference type="InterPro" id="IPR011767">
    <property type="entry name" value="GLR_AS"/>
</dbReference>
<dbReference type="eggNOG" id="COG2999">
    <property type="taxonomic scope" value="Bacteria"/>
</dbReference>
<accession>A0A0H3F8U8</accession>
<dbReference type="SUPFAM" id="SSF47616">
    <property type="entry name" value="GST C-terminal domain-like"/>
    <property type="match status" value="1"/>
</dbReference>
<dbReference type="EMBL" id="JBHUCJ010000007">
    <property type="protein sequence ID" value="MFD3222913.1"/>
    <property type="molecule type" value="Genomic_DNA"/>
</dbReference>
<dbReference type="RefSeq" id="WP_013575015.1">
    <property type="nucleotide sequence ID" value="NC_015061.1"/>
</dbReference>
<dbReference type="Pfam" id="PF04399">
    <property type="entry name" value="Glutaredoxin2_C"/>
    <property type="match status" value="1"/>
</dbReference>
<reference evidence="3 5" key="3">
    <citation type="submission" date="2024-09" db="EMBL/GenBank/DDBJ databases">
        <title>Genomes of Rahnella.</title>
        <authorList>
            <person name="Mnguni F.C."/>
            <person name="Shin G.Y."/>
            <person name="Coutinho T."/>
        </authorList>
    </citation>
    <scope>NUCLEOTIDE SEQUENCE [LARGE SCALE GENOMIC DNA]</scope>
    <source>
        <strain evidence="3 5">20WA0057</strain>
    </source>
</reference>
<dbReference type="GeneID" id="95417624"/>
<dbReference type="SUPFAM" id="SSF52833">
    <property type="entry name" value="Thioredoxin-like"/>
    <property type="match status" value="1"/>
</dbReference>
<dbReference type="PANTHER" id="PTHR43968">
    <property type="match status" value="1"/>
</dbReference>
<dbReference type="KEGG" id="rah:Rahaq_1695"/>
<protein>
    <submittedName>
        <fullName evidence="3">Glutaredoxin 2</fullName>
    </submittedName>
    <submittedName>
        <fullName evidence="2">Glutaredoxin, GrxB family</fullName>
    </submittedName>
</protein>
<dbReference type="Pfam" id="PF13417">
    <property type="entry name" value="GST_N_3"/>
    <property type="match status" value="1"/>
</dbReference>
<dbReference type="AlphaFoldDB" id="A0A0H3F8U8"/>
<gene>
    <name evidence="3" type="primary">grxB</name>
    <name evidence="2" type="ordered locus">Rahaq_1695</name>
    <name evidence="3" type="ORF">ACFPK4_05165</name>
</gene>
<dbReference type="Proteomes" id="UP000007257">
    <property type="component" value="Chromosome"/>
</dbReference>
<keyword evidence="5" id="KW-1185">Reference proteome</keyword>
<evidence type="ECO:0000313" key="2">
    <source>
        <dbReference type="EMBL" id="ADW73313.1"/>
    </source>
</evidence>
<dbReference type="InterPro" id="IPR004045">
    <property type="entry name" value="Glutathione_S-Trfase_N"/>
</dbReference>
<reference evidence="4" key="1">
    <citation type="submission" date="2011-01" db="EMBL/GenBank/DDBJ databases">
        <title>Complete sequence of chromosome of Rahnella sp. Y9602.</title>
        <authorList>
            <consortium name="US DOE Joint Genome Institute"/>
            <person name="Lucas S."/>
            <person name="Copeland A."/>
            <person name="Lapidus A."/>
            <person name="Cheng J.-F."/>
            <person name="Goodwin L."/>
            <person name="Pitluck S."/>
            <person name="Lu M."/>
            <person name="Detter J.C."/>
            <person name="Han C."/>
            <person name="Tapia R."/>
            <person name="Land M."/>
            <person name="Hauser L."/>
            <person name="Kyrpides N."/>
            <person name="Ivanova N."/>
            <person name="Ovchinnikova G."/>
            <person name="Pagani I."/>
            <person name="Sobecky P.A."/>
            <person name="Martinez R.J."/>
            <person name="Woyke T."/>
        </authorList>
    </citation>
    <scope>NUCLEOTIDE SEQUENCE [LARGE SCALE GENOMIC DNA]</scope>
    <source>
        <strain evidence="4">Y9602</strain>
    </source>
</reference>
<dbReference type="GO" id="GO:0005829">
    <property type="term" value="C:cytosol"/>
    <property type="evidence" value="ECO:0007669"/>
    <property type="project" value="InterPro"/>
</dbReference>
<evidence type="ECO:0000313" key="4">
    <source>
        <dbReference type="Proteomes" id="UP000007257"/>
    </source>
</evidence>
<proteinExistence type="predicted"/>
<dbReference type="PROSITE" id="PS51354">
    <property type="entry name" value="GLUTAREDOXIN_2"/>
    <property type="match status" value="1"/>
</dbReference>
<dbReference type="SFLD" id="SFLDG01204">
    <property type="entry name" value="Grx2-like.1"/>
    <property type="match status" value="1"/>
</dbReference>
<dbReference type="SFLD" id="SFLDS00019">
    <property type="entry name" value="Glutathione_Transferase_(cytos"/>
    <property type="match status" value="1"/>
</dbReference>
<dbReference type="SFLD" id="SFLDG01183">
    <property type="entry name" value="Grx2-like"/>
    <property type="match status" value="1"/>
</dbReference>
<evidence type="ECO:0000313" key="3">
    <source>
        <dbReference type="EMBL" id="MFD3222913.1"/>
    </source>
</evidence>
<name>A0A0H3F8U8_RAHSY</name>
<dbReference type="Gene3D" id="3.40.30.10">
    <property type="entry name" value="Glutaredoxin"/>
    <property type="match status" value="1"/>
</dbReference>
<organism evidence="2 4">
    <name type="scientific">Rahnella sp. (strain Y9602)</name>
    <dbReference type="NCBI Taxonomy" id="2703885"/>
    <lineage>
        <taxon>Bacteria</taxon>
        <taxon>Pseudomonadati</taxon>
        <taxon>Pseudomonadota</taxon>
        <taxon>Gammaproteobacteria</taxon>
        <taxon>Enterobacterales</taxon>
        <taxon>Yersiniaceae</taxon>
        <taxon>Rahnella</taxon>
    </lineage>
</organism>
<dbReference type="NCBIfam" id="TIGR02182">
    <property type="entry name" value="GRXB"/>
    <property type="match status" value="1"/>
</dbReference>
<evidence type="ECO:0000259" key="1">
    <source>
        <dbReference type="PROSITE" id="PS50404"/>
    </source>
</evidence>
<feature type="domain" description="GST N-terminal" evidence="1">
    <location>
        <begin position="1"/>
        <end position="77"/>
    </location>
</feature>
<dbReference type="OrthoDB" id="5291571at2"/>
<dbReference type="PROSITE" id="PS00195">
    <property type="entry name" value="GLUTAREDOXIN_1"/>
    <property type="match status" value="1"/>
</dbReference>
<dbReference type="PANTHER" id="PTHR43968:SF6">
    <property type="entry name" value="GLUTATHIONE S-TRANSFERASE OMEGA"/>
    <property type="match status" value="1"/>
</dbReference>
<dbReference type="InterPro" id="IPR040079">
    <property type="entry name" value="Glutathione_S-Trfase"/>
</dbReference>
<dbReference type="InterPro" id="IPR011901">
    <property type="entry name" value="Grx2"/>
</dbReference>
<dbReference type="InterPro" id="IPR007494">
    <property type="entry name" value="Glutaredoxin2_C"/>
</dbReference>
<dbReference type="InterPro" id="IPR036249">
    <property type="entry name" value="Thioredoxin-like_sf"/>
</dbReference>
<dbReference type="InterPro" id="IPR050983">
    <property type="entry name" value="GST_Omega/HSP26"/>
</dbReference>
<dbReference type="InterPro" id="IPR036282">
    <property type="entry name" value="Glutathione-S-Trfase_C_sf"/>
</dbReference>
<reference evidence="2 4" key="2">
    <citation type="journal article" date="2012" name="J. Bacteriol.">
        <title>Complete Genome Sequence of Rahnella sp. Strain Y9602, a Gammaproteobacterium Isolate from Metal- and Radionuclide-Contaminated Soil.</title>
        <authorList>
            <person name="Martinez R.J."/>
            <person name="Bruce D."/>
            <person name="Detter C."/>
            <person name="Goodwin L.A."/>
            <person name="Han J."/>
            <person name="Han C.S."/>
            <person name="Held B."/>
            <person name="Land M.L."/>
            <person name="Mikhailova N."/>
            <person name="Nolan M."/>
            <person name="Pennacchio L."/>
            <person name="Pitluck S."/>
            <person name="Tapia R."/>
            <person name="Woyke T."/>
            <person name="Sobecky P.A."/>
        </authorList>
    </citation>
    <scope>NUCLEOTIDE SEQUENCE [LARGE SCALE GENOMIC DNA]</scope>
    <source>
        <strain evidence="2 4">Y9602</strain>
    </source>
</reference>
<dbReference type="PROSITE" id="PS50404">
    <property type="entry name" value="GST_NTER"/>
    <property type="match status" value="1"/>
</dbReference>
<dbReference type="NCBIfam" id="NF007702">
    <property type="entry name" value="PRK10387.1"/>
    <property type="match status" value="1"/>
</dbReference>
<dbReference type="EMBL" id="CP002505">
    <property type="protein sequence ID" value="ADW73313.1"/>
    <property type="molecule type" value="Genomic_DNA"/>
</dbReference>
<dbReference type="CDD" id="cd03199">
    <property type="entry name" value="GST_C_GRX2"/>
    <property type="match status" value="1"/>
</dbReference>
<dbReference type="Proteomes" id="UP001598201">
    <property type="component" value="Unassembled WGS sequence"/>
</dbReference>
<sequence length="215" mass="24255">MRLYVYEHCPFCVKARMIFGLKNIPVEIKVLLNDDEKTPISMVGKKMVPVLQKEDGGFMPESMDIVHYIDKSDGKPLLTGPLNASVAAWLRQVSEYTGRLLLPRFATAPLEEFSTPEARKYFADKKQAASGSFQEHLQHSEGLVKKISQDLRALDKLIVEPNAVNGELSEDDINLWPLLRSLSIVQGIDWPSRVQAYRDNMAKQTQVNLLSRLAS</sequence>
<dbReference type="Gene3D" id="1.20.1050.10">
    <property type="match status" value="1"/>
</dbReference>